<accession>A0A1I3NX59</accession>
<dbReference type="PROSITE" id="PS51186">
    <property type="entry name" value="GNAT"/>
    <property type="match status" value="1"/>
</dbReference>
<dbReference type="AlphaFoldDB" id="A0A1I3NX59"/>
<feature type="domain" description="N-acetyltransferase" evidence="1">
    <location>
        <begin position="11"/>
        <end position="170"/>
    </location>
</feature>
<dbReference type="InterPro" id="IPR000182">
    <property type="entry name" value="GNAT_dom"/>
</dbReference>
<evidence type="ECO:0000259" key="1">
    <source>
        <dbReference type="PROSITE" id="PS51186"/>
    </source>
</evidence>
<sequence>MPDIIWKTSRLQARKLTLLDVDHLLKIFTDPIAMAYYPSTKTREETIEWIKRNLQMYQNEGMGLWAIELKQSQTFIGQCGLVIQEVEGQKEIEIGYLFIRDFWGNGYATEAAHACKEYGFHVLQQQRFISLIDPRNEASKGVAKRIGMNKEKEIVKWGKNIEVYAVHLTRQ</sequence>
<dbReference type="PANTHER" id="PTHR43792:SF1">
    <property type="entry name" value="N-ACETYLTRANSFERASE DOMAIN-CONTAINING PROTEIN"/>
    <property type="match status" value="1"/>
</dbReference>
<dbReference type="Pfam" id="PF13302">
    <property type="entry name" value="Acetyltransf_3"/>
    <property type="match status" value="1"/>
</dbReference>
<protein>
    <submittedName>
        <fullName evidence="2">Protein N-acetyltransferase, RimJ/RimL family</fullName>
    </submittedName>
</protein>
<keyword evidence="3" id="KW-1185">Reference proteome</keyword>
<dbReference type="SUPFAM" id="SSF55729">
    <property type="entry name" value="Acyl-CoA N-acyltransferases (Nat)"/>
    <property type="match status" value="1"/>
</dbReference>
<dbReference type="InterPro" id="IPR051531">
    <property type="entry name" value="N-acetyltransferase"/>
</dbReference>
<reference evidence="2 3" key="1">
    <citation type="submission" date="2016-10" db="EMBL/GenBank/DDBJ databases">
        <authorList>
            <person name="de Groot N.N."/>
        </authorList>
    </citation>
    <scope>NUCLEOTIDE SEQUENCE [LARGE SCALE GENOMIC DNA]</scope>
    <source>
        <strain evidence="2 3">DSM 44778</strain>
    </source>
</reference>
<dbReference type="STRING" id="46223.SAMN05421852_1054"/>
<dbReference type="GO" id="GO:0016747">
    <property type="term" value="F:acyltransferase activity, transferring groups other than amino-acyl groups"/>
    <property type="evidence" value="ECO:0007669"/>
    <property type="project" value="InterPro"/>
</dbReference>
<dbReference type="PANTHER" id="PTHR43792">
    <property type="entry name" value="GNAT FAMILY, PUTATIVE (AFU_ORTHOLOGUE AFUA_3G00765)-RELATED-RELATED"/>
    <property type="match status" value="1"/>
</dbReference>
<keyword evidence="2" id="KW-0808">Transferase</keyword>
<dbReference type="OrthoDB" id="9798081at2"/>
<dbReference type="RefSeq" id="WP_093229033.1">
    <property type="nucleotide sequence ID" value="NZ_FORR01000005.1"/>
</dbReference>
<gene>
    <name evidence="2" type="ORF">SAMN05421852_1054</name>
</gene>
<dbReference type="Gene3D" id="3.40.630.30">
    <property type="match status" value="1"/>
</dbReference>
<evidence type="ECO:0000313" key="3">
    <source>
        <dbReference type="Proteomes" id="UP000199545"/>
    </source>
</evidence>
<proteinExistence type="predicted"/>
<name>A0A1I3NX59_9BACL</name>
<dbReference type="Proteomes" id="UP000199545">
    <property type="component" value="Unassembled WGS sequence"/>
</dbReference>
<organism evidence="2 3">
    <name type="scientific">Thermoflavimicrobium dichotomicum</name>
    <dbReference type="NCBI Taxonomy" id="46223"/>
    <lineage>
        <taxon>Bacteria</taxon>
        <taxon>Bacillati</taxon>
        <taxon>Bacillota</taxon>
        <taxon>Bacilli</taxon>
        <taxon>Bacillales</taxon>
        <taxon>Thermoactinomycetaceae</taxon>
        <taxon>Thermoflavimicrobium</taxon>
    </lineage>
</organism>
<dbReference type="EMBL" id="FORR01000005">
    <property type="protein sequence ID" value="SFJ13692.1"/>
    <property type="molecule type" value="Genomic_DNA"/>
</dbReference>
<dbReference type="InterPro" id="IPR016181">
    <property type="entry name" value="Acyl_CoA_acyltransferase"/>
</dbReference>
<evidence type="ECO:0000313" key="2">
    <source>
        <dbReference type="EMBL" id="SFJ13692.1"/>
    </source>
</evidence>